<sequence length="264" mass="26804">WRGLRTALGDAGFARLLAVFAANGIAAAIPSATVLFFVADVLQAEALAGAFLALYFLAAAAGLPLWTRLSQRVGKLRAWLAGMALAVAVFAWAGLLGSGDLVAYACICVLSGLALGADLALPPSLLADLLARGRERAPSQHTEGAVGVTGEARAHDAAACVPTLEAGACFGWWSFVTKANLALAAGLALPLLALLGYTPGAREAAAVGALAAVYGFVPVVLKLVAIGLLWRWRDAIESGAEELPPPLAPCAGPAESAARGAERS</sequence>
<keyword evidence="4" id="KW-1185">Reference proteome</keyword>
<evidence type="ECO:0000313" key="3">
    <source>
        <dbReference type="EMBL" id="ENO86130.1"/>
    </source>
</evidence>
<feature type="region of interest" description="Disordered" evidence="1">
    <location>
        <begin position="241"/>
        <end position="264"/>
    </location>
</feature>
<feature type="transmembrane region" description="Helical" evidence="2">
    <location>
        <begin position="44"/>
        <end position="66"/>
    </location>
</feature>
<accession>N6Y3H3</accession>
<evidence type="ECO:0000256" key="2">
    <source>
        <dbReference type="SAM" id="Phobius"/>
    </source>
</evidence>
<protein>
    <submittedName>
        <fullName evidence="3">Symporter protein</fullName>
    </submittedName>
</protein>
<dbReference type="Proteomes" id="UP000013047">
    <property type="component" value="Unassembled WGS sequence"/>
</dbReference>
<feature type="transmembrane region" description="Helical" evidence="2">
    <location>
        <begin position="12"/>
        <end position="38"/>
    </location>
</feature>
<evidence type="ECO:0000256" key="1">
    <source>
        <dbReference type="SAM" id="MobiDB-lite"/>
    </source>
</evidence>
<dbReference type="Pfam" id="PF13347">
    <property type="entry name" value="MFS_2"/>
    <property type="match status" value="2"/>
</dbReference>
<keyword evidence="2" id="KW-1133">Transmembrane helix</keyword>
<feature type="transmembrane region" description="Helical" evidence="2">
    <location>
        <begin position="101"/>
        <end position="126"/>
    </location>
</feature>
<dbReference type="InterPro" id="IPR036259">
    <property type="entry name" value="MFS_trans_sf"/>
</dbReference>
<keyword evidence="2" id="KW-0472">Membrane</keyword>
<comment type="caution">
    <text evidence="3">The sequence shown here is derived from an EMBL/GenBank/DDBJ whole genome shotgun (WGS) entry which is preliminary data.</text>
</comment>
<dbReference type="Gene3D" id="1.20.1250.20">
    <property type="entry name" value="MFS general substrate transporter like domains"/>
    <property type="match status" value="1"/>
</dbReference>
<proteinExistence type="predicted"/>
<feature type="transmembrane region" description="Helical" evidence="2">
    <location>
        <begin position="181"/>
        <end position="198"/>
    </location>
</feature>
<dbReference type="RefSeq" id="WP_004391307.1">
    <property type="nucleotide sequence ID" value="NZ_AMXF01000539.1"/>
</dbReference>
<evidence type="ECO:0000313" key="4">
    <source>
        <dbReference type="Proteomes" id="UP000013047"/>
    </source>
</evidence>
<organism evidence="3 4">
    <name type="scientific">Thauera phenylacetica B4P</name>
    <dbReference type="NCBI Taxonomy" id="1234382"/>
    <lineage>
        <taxon>Bacteria</taxon>
        <taxon>Pseudomonadati</taxon>
        <taxon>Pseudomonadota</taxon>
        <taxon>Betaproteobacteria</taxon>
        <taxon>Rhodocyclales</taxon>
        <taxon>Zoogloeaceae</taxon>
        <taxon>Thauera</taxon>
    </lineage>
</organism>
<feature type="transmembrane region" description="Helical" evidence="2">
    <location>
        <begin position="204"/>
        <end position="230"/>
    </location>
</feature>
<dbReference type="EMBL" id="AMXF01000539">
    <property type="protein sequence ID" value="ENO86130.1"/>
    <property type="molecule type" value="Genomic_DNA"/>
</dbReference>
<gene>
    <name evidence="3" type="ORF">C667_23954</name>
</gene>
<feature type="transmembrane region" description="Helical" evidence="2">
    <location>
        <begin position="78"/>
        <end position="95"/>
    </location>
</feature>
<name>N6Y3H3_9RHOO</name>
<dbReference type="SUPFAM" id="SSF103473">
    <property type="entry name" value="MFS general substrate transporter"/>
    <property type="match status" value="1"/>
</dbReference>
<keyword evidence="2" id="KW-0812">Transmembrane</keyword>
<feature type="non-terminal residue" evidence="3">
    <location>
        <position position="1"/>
    </location>
</feature>
<dbReference type="AlphaFoldDB" id="N6Y3H3"/>
<reference evidence="3 4" key="1">
    <citation type="submission" date="2012-09" db="EMBL/GenBank/DDBJ databases">
        <title>Draft Genome Sequences of 6 Strains from Genus Thauera.</title>
        <authorList>
            <person name="Liu B."/>
            <person name="Shapleigh J.P."/>
            <person name="Frostegard A.H."/>
        </authorList>
    </citation>
    <scope>NUCLEOTIDE SEQUENCE [LARGE SCALE GENOMIC DNA]</scope>
    <source>
        <strain evidence="3 4">B4P</strain>
    </source>
</reference>